<gene>
    <name evidence="2" type="ORF">BIW11_05579</name>
</gene>
<dbReference type="InParanoid" id="A0A1V9Y1U0"/>
<dbReference type="EMBL" id="MNPL01000845">
    <property type="protein sequence ID" value="OQR79653.1"/>
    <property type="molecule type" value="Genomic_DNA"/>
</dbReference>
<dbReference type="Proteomes" id="UP000192247">
    <property type="component" value="Unassembled WGS sequence"/>
</dbReference>
<accession>A0A1V9Y1U0</accession>
<sequence>MSNQEKVTVSRAGDCGWHFKDSRNGRNLSTPEYGHIKDWTNVDSNSTPAMSKTVVANLLRQMKGFVSSNATIEQNQPDEHWGVGEGPIIKGWGQLPQQQQQSAQQQADVQHKSTNRDRMSSNKQMQIFAQRRSHVVALNKKKAALGWCSNSPLVKGHGDACEILPTSQYSWVFPKTDGAYITAATVNLANCCAINSLSRLRASDVLSHSASPKIS</sequence>
<feature type="non-terminal residue" evidence="2">
    <location>
        <position position="215"/>
    </location>
</feature>
<organism evidence="2 3">
    <name type="scientific">Tropilaelaps mercedesae</name>
    <dbReference type="NCBI Taxonomy" id="418985"/>
    <lineage>
        <taxon>Eukaryota</taxon>
        <taxon>Metazoa</taxon>
        <taxon>Ecdysozoa</taxon>
        <taxon>Arthropoda</taxon>
        <taxon>Chelicerata</taxon>
        <taxon>Arachnida</taxon>
        <taxon>Acari</taxon>
        <taxon>Parasitiformes</taxon>
        <taxon>Mesostigmata</taxon>
        <taxon>Gamasina</taxon>
        <taxon>Dermanyssoidea</taxon>
        <taxon>Laelapidae</taxon>
        <taxon>Tropilaelaps</taxon>
    </lineage>
</organism>
<evidence type="ECO:0000313" key="2">
    <source>
        <dbReference type="EMBL" id="OQR79653.1"/>
    </source>
</evidence>
<reference evidence="2 3" key="1">
    <citation type="journal article" date="2017" name="Gigascience">
        <title>Draft genome of the honey bee ectoparasitic mite, Tropilaelaps mercedesae, is shaped by the parasitic life history.</title>
        <authorList>
            <person name="Dong X."/>
            <person name="Armstrong S.D."/>
            <person name="Xia D."/>
            <person name="Makepeace B.L."/>
            <person name="Darby A.C."/>
            <person name="Kadowaki T."/>
        </authorList>
    </citation>
    <scope>NUCLEOTIDE SEQUENCE [LARGE SCALE GENOMIC DNA]</scope>
    <source>
        <strain evidence="2">Wuxi-XJTLU</strain>
    </source>
</reference>
<name>A0A1V9Y1U0_9ACAR</name>
<comment type="caution">
    <text evidence="2">The sequence shown here is derived from an EMBL/GenBank/DDBJ whole genome shotgun (WGS) entry which is preliminary data.</text>
</comment>
<feature type="compositionally biased region" description="Low complexity" evidence="1">
    <location>
        <begin position="95"/>
        <end position="108"/>
    </location>
</feature>
<feature type="region of interest" description="Disordered" evidence="1">
    <location>
        <begin position="95"/>
        <end position="121"/>
    </location>
</feature>
<protein>
    <submittedName>
        <fullName evidence="2">Uncharacterized protein</fullName>
    </submittedName>
</protein>
<dbReference type="AlphaFoldDB" id="A0A1V9Y1U0"/>
<evidence type="ECO:0000256" key="1">
    <source>
        <dbReference type="SAM" id="MobiDB-lite"/>
    </source>
</evidence>
<feature type="compositionally biased region" description="Basic and acidic residues" evidence="1">
    <location>
        <begin position="109"/>
        <end position="120"/>
    </location>
</feature>
<evidence type="ECO:0000313" key="3">
    <source>
        <dbReference type="Proteomes" id="UP000192247"/>
    </source>
</evidence>
<dbReference type="OrthoDB" id="10617891at2759"/>
<keyword evidence="3" id="KW-1185">Reference proteome</keyword>
<proteinExistence type="predicted"/>